<accession>A0A9D4RRC5</accession>
<dbReference type="Proteomes" id="UP000828390">
    <property type="component" value="Unassembled WGS sequence"/>
</dbReference>
<evidence type="ECO:0000313" key="2">
    <source>
        <dbReference type="Proteomes" id="UP000828390"/>
    </source>
</evidence>
<name>A0A9D4RRC5_DREPO</name>
<comment type="caution">
    <text evidence="1">The sequence shown here is derived from an EMBL/GenBank/DDBJ whole genome shotgun (WGS) entry which is preliminary data.</text>
</comment>
<dbReference type="EMBL" id="JAIWYP010000001">
    <property type="protein sequence ID" value="KAH3878671.1"/>
    <property type="molecule type" value="Genomic_DNA"/>
</dbReference>
<protein>
    <submittedName>
        <fullName evidence="1">Uncharacterized protein</fullName>
    </submittedName>
</protein>
<keyword evidence="2" id="KW-1185">Reference proteome</keyword>
<sequence>MHGTTLKDNLGEFQNERTRKNNVRDCEIVMRTHERTRKDSLGYCEVVVITHEMTRKEIPRRM</sequence>
<reference evidence="1" key="1">
    <citation type="journal article" date="2019" name="bioRxiv">
        <title>The Genome of the Zebra Mussel, Dreissena polymorpha: A Resource for Invasive Species Research.</title>
        <authorList>
            <person name="McCartney M.A."/>
            <person name="Auch B."/>
            <person name="Kono T."/>
            <person name="Mallez S."/>
            <person name="Zhang Y."/>
            <person name="Obille A."/>
            <person name="Becker A."/>
            <person name="Abrahante J.E."/>
            <person name="Garbe J."/>
            <person name="Badalamenti J.P."/>
            <person name="Herman A."/>
            <person name="Mangelson H."/>
            <person name="Liachko I."/>
            <person name="Sullivan S."/>
            <person name="Sone E.D."/>
            <person name="Koren S."/>
            <person name="Silverstein K.A.T."/>
            <person name="Beckman K.B."/>
            <person name="Gohl D.M."/>
        </authorList>
    </citation>
    <scope>NUCLEOTIDE SEQUENCE</scope>
    <source>
        <strain evidence="1">Duluth1</strain>
        <tissue evidence="1">Whole animal</tissue>
    </source>
</reference>
<organism evidence="1 2">
    <name type="scientific">Dreissena polymorpha</name>
    <name type="common">Zebra mussel</name>
    <name type="synonym">Mytilus polymorpha</name>
    <dbReference type="NCBI Taxonomy" id="45954"/>
    <lineage>
        <taxon>Eukaryota</taxon>
        <taxon>Metazoa</taxon>
        <taxon>Spiralia</taxon>
        <taxon>Lophotrochozoa</taxon>
        <taxon>Mollusca</taxon>
        <taxon>Bivalvia</taxon>
        <taxon>Autobranchia</taxon>
        <taxon>Heteroconchia</taxon>
        <taxon>Euheterodonta</taxon>
        <taxon>Imparidentia</taxon>
        <taxon>Neoheterodontei</taxon>
        <taxon>Myida</taxon>
        <taxon>Dreissenoidea</taxon>
        <taxon>Dreissenidae</taxon>
        <taxon>Dreissena</taxon>
    </lineage>
</organism>
<evidence type="ECO:0000313" key="1">
    <source>
        <dbReference type="EMBL" id="KAH3878671.1"/>
    </source>
</evidence>
<dbReference type="AlphaFoldDB" id="A0A9D4RRC5"/>
<proteinExistence type="predicted"/>
<gene>
    <name evidence="1" type="ORF">DPMN_002569</name>
</gene>
<reference evidence="1" key="2">
    <citation type="submission" date="2020-11" db="EMBL/GenBank/DDBJ databases">
        <authorList>
            <person name="McCartney M.A."/>
            <person name="Auch B."/>
            <person name="Kono T."/>
            <person name="Mallez S."/>
            <person name="Becker A."/>
            <person name="Gohl D.M."/>
            <person name="Silverstein K.A.T."/>
            <person name="Koren S."/>
            <person name="Bechman K.B."/>
            <person name="Herman A."/>
            <person name="Abrahante J.E."/>
            <person name="Garbe J."/>
        </authorList>
    </citation>
    <scope>NUCLEOTIDE SEQUENCE</scope>
    <source>
        <strain evidence="1">Duluth1</strain>
        <tissue evidence="1">Whole animal</tissue>
    </source>
</reference>